<gene>
    <name evidence="3" type="ORF">GCM10011351_12920</name>
</gene>
<dbReference type="Pfam" id="PF09648">
    <property type="entry name" value="YycI"/>
    <property type="match status" value="1"/>
</dbReference>
<dbReference type="InterPro" id="IPR018604">
    <property type="entry name" value="YycI-like"/>
</dbReference>
<evidence type="ECO:0000256" key="1">
    <source>
        <dbReference type="SAM" id="Phobius"/>
    </source>
</evidence>
<dbReference type="Gene3D" id="2.40.128.690">
    <property type="entry name" value="YycH protein, domain 3-like"/>
    <property type="match status" value="1"/>
</dbReference>
<organism evidence="3 4">
    <name type="scientific">Paraliobacillus quinghaiensis</name>
    <dbReference type="NCBI Taxonomy" id="470815"/>
    <lineage>
        <taxon>Bacteria</taxon>
        <taxon>Bacillati</taxon>
        <taxon>Bacillota</taxon>
        <taxon>Bacilli</taxon>
        <taxon>Bacillales</taxon>
        <taxon>Bacillaceae</taxon>
        <taxon>Paraliobacillus</taxon>
    </lineage>
</organism>
<dbReference type="AlphaFoldDB" id="A0A917WSQ5"/>
<feature type="domain" description="Regulatory protein YycH-like" evidence="2">
    <location>
        <begin position="44"/>
        <end position="251"/>
    </location>
</feature>
<dbReference type="GO" id="GO:0016020">
    <property type="term" value="C:membrane"/>
    <property type="evidence" value="ECO:0007669"/>
    <property type="project" value="InterPro"/>
</dbReference>
<proteinExistence type="predicted"/>
<dbReference type="Proteomes" id="UP000618460">
    <property type="component" value="Unassembled WGS sequence"/>
</dbReference>
<keyword evidence="4" id="KW-1185">Reference proteome</keyword>
<comment type="caution">
    <text evidence="3">The sequence shown here is derived from an EMBL/GenBank/DDBJ whole genome shotgun (WGS) entry which is preliminary data.</text>
</comment>
<feature type="transmembrane region" description="Helical" evidence="1">
    <location>
        <begin position="6"/>
        <end position="26"/>
    </location>
</feature>
<evidence type="ECO:0000313" key="3">
    <source>
        <dbReference type="EMBL" id="GGM28399.1"/>
    </source>
</evidence>
<evidence type="ECO:0000259" key="2">
    <source>
        <dbReference type="Pfam" id="PF09648"/>
    </source>
</evidence>
<protein>
    <recommendedName>
        <fullName evidence="2">Regulatory protein YycH-like domain-containing protein</fullName>
    </recommendedName>
</protein>
<keyword evidence="1" id="KW-0472">Membrane</keyword>
<evidence type="ECO:0000313" key="4">
    <source>
        <dbReference type="Proteomes" id="UP000618460"/>
    </source>
</evidence>
<accession>A0A917WSQ5</accession>
<keyword evidence="1" id="KW-1133">Transmembrane helix</keyword>
<reference evidence="3" key="1">
    <citation type="journal article" date="2014" name="Int. J. Syst. Evol. Microbiol.">
        <title>Complete genome sequence of Corynebacterium casei LMG S-19264T (=DSM 44701T), isolated from a smear-ripened cheese.</title>
        <authorList>
            <consortium name="US DOE Joint Genome Institute (JGI-PGF)"/>
            <person name="Walter F."/>
            <person name="Albersmeier A."/>
            <person name="Kalinowski J."/>
            <person name="Ruckert C."/>
        </authorList>
    </citation>
    <scope>NUCLEOTIDE SEQUENCE</scope>
    <source>
        <strain evidence="3">CGMCC 1.6333</strain>
    </source>
</reference>
<keyword evidence="1" id="KW-0812">Transmembrane</keyword>
<dbReference type="EMBL" id="BMLG01000004">
    <property type="protein sequence ID" value="GGM28399.1"/>
    <property type="molecule type" value="Genomic_DNA"/>
</dbReference>
<reference evidence="3" key="2">
    <citation type="submission" date="2020-09" db="EMBL/GenBank/DDBJ databases">
        <authorList>
            <person name="Sun Q."/>
            <person name="Zhou Y."/>
        </authorList>
    </citation>
    <scope>NUCLEOTIDE SEQUENCE</scope>
    <source>
        <strain evidence="3">CGMCC 1.6333</strain>
    </source>
</reference>
<sequence length="317" mass="36753">MQWGQIKSLFIICFFILNIFLVQQLLDKRDENQSFIPEESSKEEELRLNINGLGNVSEESFEAPLIYAKNKSLSDQSIAQIEQFSNQKNAIINDTVMFGQFNEPVAINMNNEEAYKETLSRVIVNSGDYMFWGKDERSGLLIFFQVMDYPIYYNTNALLLIQVNDDSEMLQYVQTSLEIEEETVETKDLIPQIDAVSNLYHKANELRTGDEVNDINLGYHNLISLPNGEQVLNPTWNVKVNKTKEYFVNAIEGHNYPQNNDFLRTSIINYQELLQNTNESNFQFIHVEEAEEKSKLLNMIKDDLTVVYNRIIGVENE</sequence>
<dbReference type="RefSeq" id="WP_162879138.1">
    <property type="nucleotide sequence ID" value="NZ_BMLG01000004.1"/>
</dbReference>
<name>A0A917WSQ5_9BACI</name>